<dbReference type="EMBL" id="BJON01000011">
    <property type="protein sequence ID" value="GED69307.1"/>
    <property type="molecule type" value="Genomic_DNA"/>
</dbReference>
<keyword evidence="2" id="KW-0804">Transcription</keyword>
<dbReference type="InterPro" id="IPR036390">
    <property type="entry name" value="WH_DNA-bd_sf"/>
</dbReference>
<evidence type="ECO:0000256" key="2">
    <source>
        <dbReference type="ARBA" id="ARBA00023163"/>
    </source>
</evidence>
<dbReference type="PANTHER" id="PTHR30363:SF44">
    <property type="entry name" value="AGA OPERON TRANSCRIPTIONAL REPRESSOR-RELATED"/>
    <property type="match status" value="1"/>
</dbReference>
<dbReference type="Proteomes" id="UP000036834">
    <property type="component" value="Unassembled WGS sequence"/>
</dbReference>
<dbReference type="InterPro" id="IPR037171">
    <property type="entry name" value="NagB/RpiA_transferase-like"/>
</dbReference>
<reference evidence="5" key="2">
    <citation type="submission" date="2015-07" db="EMBL/GenBank/DDBJ databases">
        <title>MeaNS - Measles Nucleotide Surveillance Program.</title>
        <authorList>
            <person name="Tran T."/>
            <person name="Druce J."/>
        </authorList>
    </citation>
    <scope>NUCLEOTIDE SEQUENCE</scope>
    <source>
        <strain evidence="5">DSM 9887</strain>
    </source>
</reference>
<protein>
    <submittedName>
        <fullName evidence="5">Cytochrome C</fullName>
    </submittedName>
    <submittedName>
        <fullName evidence="4">DeoR family transcriptional regulator</fullName>
    </submittedName>
</protein>
<sequence length="264" mass="29670">MSSLFGEERKQIILQLVNSNGKVRTNELVEKLQVSSESIRRYLEDLEAEKKLKRVYGGAVKLNLERSEPSHLSREVMRAEEKKRIGRVAAELVQDNDTIVIDEGTTPLQMISFLTTKKDLTILTSSITALNLLIEYQNNGILKAEVYFLGGKVNAKHHRVGGAFAEKMMKSFYVDKAFLSMDGLLLHKGLTCYDPERAELAKRFIENANESIVLADHSKIGISTLCKVADLMEVDIVISDAPAPEEWDADLQSKNVTWMIAEEL</sequence>
<dbReference type="InterPro" id="IPR014036">
    <property type="entry name" value="DeoR-like_C"/>
</dbReference>
<dbReference type="InterPro" id="IPR036388">
    <property type="entry name" value="WH-like_DNA-bd_sf"/>
</dbReference>
<evidence type="ECO:0000313" key="4">
    <source>
        <dbReference type="EMBL" id="GED69307.1"/>
    </source>
</evidence>
<organism evidence="5 6">
    <name type="scientific">Brevibacillus reuszeri</name>
    <dbReference type="NCBI Taxonomy" id="54915"/>
    <lineage>
        <taxon>Bacteria</taxon>
        <taxon>Bacillati</taxon>
        <taxon>Bacillota</taxon>
        <taxon>Bacilli</taxon>
        <taxon>Bacillales</taxon>
        <taxon>Paenibacillaceae</taxon>
        <taxon>Brevibacillus</taxon>
    </lineage>
</organism>
<dbReference type="GO" id="GO:0003700">
    <property type="term" value="F:DNA-binding transcription factor activity"/>
    <property type="evidence" value="ECO:0007669"/>
    <property type="project" value="InterPro"/>
</dbReference>
<evidence type="ECO:0000313" key="5">
    <source>
        <dbReference type="EMBL" id="KNB68876.1"/>
    </source>
</evidence>
<proteinExistence type="predicted"/>
<evidence type="ECO:0000256" key="1">
    <source>
        <dbReference type="ARBA" id="ARBA00023015"/>
    </source>
</evidence>
<dbReference type="PROSITE" id="PS51000">
    <property type="entry name" value="HTH_DEOR_2"/>
    <property type="match status" value="1"/>
</dbReference>
<dbReference type="Gene3D" id="3.40.50.1360">
    <property type="match status" value="1"/>
</dbReference>
<gene>
    <name evidence="5" type="ORF">ADS79_33050</name>
    <name evidence="4" type="ORF">BRE01_30090</name>
</gene>
<dbReference type="SMART" id="SM01134">
    <property type="entry name" value="DeoRC"/>
    <property type="match status" value="1"/>
</dbReference>
<dbReference type="InterPro" id="IPR001034">
    <property type="entry name" value="DeoR_HTH"/>
</dbReference>
<dbReference type="EMBL" id="LGIQ01000017">
    <property type="protein sequence ID" value="KNB68876.1"/>
    <property type="molecule type" value="Genomic_DNA"/>
</dbReference>
<dbReference type="Gene3D" id="1.10.10.10">
    <property type="entry name" value="Winged helix-like DNA-binding domain superfamily/Winged helix DNA-binding domain"/>
    <property type="match status" value="1"/>
</dbReference>
<dbReference type="PATRIC" id="fig|54915.3.peg.729"/>
<dbReference type="SUPFAM" id="SSF100950">
    <property type="entry name" value="NagB/RpiA/CoA transferase-like"/>
    <property type="match status" value="1"/>
</dbReference>
<dbReference type="AlphaFoldDB" id="A0A0K9YJQ1"/>
<dbReference type="RefSeq" id="WP_049742810.1">
    <property type="nucleotide sequence ID" value="NZ_BJON01000011.1"/>
</dbReference>
<dbReference type="Proteomes" id="UP000319578">
    <property type="component" value="Unassembled WGS sequence"/>
</dbReference>
<dbReference type="SMART" id="SM00420">
    <property type="entry name" value="HTH_DEOR"/>
    <property type="match status" value="1"/>
</dbReference>
<dbReference type="Pfam" id="PF08220">
    <property type="entry name" value="HTH_DeoR"/>
    <property type="match status" value="1"/>
</dbReference>
<dbReference type="PANTHER" id="PTHR30363">
    <property type="entry name" value="HTH-TYPE TRANSCRIPTIONAL REGULATOR SRLR-RELATED"/>
    <property type="match status" value="1"/>
</dbReference>
<name>A0A0K9YJQ1_9BACL</name>
<dbReference type="STRING" id="54915.ADS79_33050"/>
<evidence type="ECO:0000259" key="3">
    <source>
        <dbReference type="PROSITE" id="PS51000"/>
    </source>
</evidence>
<evidence type="ECO:0000313" key="6">
    <source>
        <dbReference type="Proteomes" id="UP000036834"/>
    </source>
</evidence>
<comment type="caution">
    <text evidence="5">The sequence shown here is derived from an EMBL/GenBank/DDBJ whole genome shotgun (WGS) entry which is preliminary data.</text>
</comment>
<evidence type="ECO:0000313" key="7">
    <source>
        <dbReference type="Proteomes" id="UP000319578"/>
    </source>
</evidence>
<accession>A0A0K9YJQ1</accession>
<dbReference type="PRINTS" id="PR00037">
    <property type="entry name" value="HTHLACR"/>
</dbReference>
<keyword evidence="1" id="KW-0805">Transcription regulation</keyword>
<dbReference type="SUPFAM" id="SSF46785">
    <property type="entry name" value="Winged helix' DNA-binding domain"/>
    <property type="match status" value="1"/>
</dbReference>
<reference evidence="6" key="1">
    <citation type="submission" date="2015-07" db="EMBL/GenBank/DDBJ databases">
        <title>Genome sequencing project for genomic taxonomy and phylogenomics of Bacillus-like bacteria.</title>
        <authorList>
            <person name="Liu B."/>
            <person name="Wang J."/>
            <person name="Zhu Y."/>
            <person name="Liu G."/>
            <person name="Chen Q."/>
            <person name="Chen Z."/>
            <person name="Lan J."/>
            <person name="Che J."/>
            <person name="Ge C."/>
            <person name="Shi H."/>
            <person name="Pan Z."/>
            <person name="Liu X."/>
        </authorList>
    </citation>
    <scope>NUCLEOTIDE SEQUENCE [LARGE SCALE GENOMIC DNA]</scope>
    <source>
        <strain evidence="6">DSM 9887</strain>
    </source>
</reference>
<dbReference type="InterPro" id="IPR050313">
    <property type="entry name" value="Carb_Metab_HTH_regulators"/>
</dbReference>
<feature type="domain" description="HTH deoR-type" evidence="3">
    <location>
        <begin position="6"/>
        <end position="61"/>
    </location>
</feature>
<reference evidence="4 7" key="3">
    <citation type="submission" date="2019-06" db="EMBL/GenBank/DDBJ databases">
        <title>Whole genome shotgun sequence of Brevibacillus reuszeri NBRC 15719.</title>
        <authorList>
            <person name="Hosoyama A."/>
            <person name="Uohara A."/>
            <person name="Ohji S."/>
            <person name="Ichikawa N."/>
        </authorList>
    </citation>
    <scope>NUCLEOTIDE SEQUENCE [LARGE SCALE GENOMIC DNA]</scope>
    <source>
        <strain evidence="4 7">NBRC 15719</strain>
    </source>
</reference>
<dbReference type="Pfam" id="PF00455">
    <property type="entry name" value="DeoRC"/>
    <property type="match status" value="1"/>
</dbReference>
<keyword evidence="7" id="KW-1185">Reference proteome</keyword>